<feature type="region of interest" description="Disordered" evidence="1">
    <location>
        <begin position="220"/>
        <end position="246"/>
    </location>
</feature>
<name>A0A917AJT7_9RHOB</name>
<comment type="caution">
    <text evidence="2">The sequence shown here is derived from an EMBL/GenBank/DDBJ whole genome shotgun (WGS) entry which is preliminary data.</text>
</comment>
<dbReference type="EMBL" id="BMKN01000002">
    <property type="protein sequence ID" value="GGE58287.1"/>
    <property type="molecule type" value="Genomic_DNA"/>
</dbReference>
<proteinExistence type="predicted"/>
<dbReference type="RefSeq" id="WP_143226520.1">
    <property type="nucleotide sequence ID" value="NZ_BMKN01000002.1"/>
</dbReference>
<reference evidence="2" key="1">
    <citation type="journal article" date="2014" name="Int. J. Syst. Evol. Microbiol.">
        <title>Complete genome sequence of Corynebacterium casei LMG S-19264T (=DSM 44701T), isolated from a smear-ripened cheese.</title>
        <authorList>
            <consortium name="US DOE Joint Genome Institute (JGI-PGF)"/>
            <person name="Walter F."/>
            <person name="Albersmeier A."/>
            <person name="Kalinowski J."/>
            <person name="Ruckert C."/>
        </authorList>
    </citation>
    <scope>NUCLEOTIDE SEQUENCE</scope>
    <source>
        <strain evidence="2">CGMCC 1.16012</strain>
    </source>
</reference>
<organism evidence="2 3">
    <name type="scientific">Actibacterium pelagium</name>
    <dbReference type="NCBI Taxonomy" id="2029103"/>
    <lineage>
        <taxon>Bacteria</taxon>
        <taxon>Pseudomonadati</taxon>
        <taxon>Pseudomonadota</taxon>
        <taxon>Alphaproteobacteria</taxon>
        <taxon>Rhodobacterales</taxon>
        <taxon>Roseobacteraceae</taxon>
        <taxon>Actibacterium</taxon>
    </lineage>
</organism>
<gene>
    <name evidence="2" type="ORF">GCM10011517_27480</name>
</gene>
<evidence type="ECO:0000313" key="3">
    <source>
        <dbReference type="Proteomes" id="UP000606730"/>
    </source>
</evidence>
<dbReference type="OrthoDB" id="3034735at2"/>
<evidence type="ECO:0000256" key="1">
    <source>
        <dbReference type="SAM" id="MobiDB-lite"/>
    </source>
</evidence>
<dbReference type="AlphaFoldDB" id="A0A917AJT7"/>
<evidence type="ECO:0000313" key="2">
    <source>
        <dbReference type="EMBL" id="GGE58287.1"/>
    </source>
</evidence>
<keyword evidence="3" id="KW-1185">Reference proteome</keyword>
<sequence length="246" mass="27628">MAQCSDAAMVLFYDIDGETSDHDYWHSYEHFHERLSVPGFLRATRWIATKGAPRYLVTYEVTDVDVARSQPYLDRLNAPSDWTSEMMPRFRGMVRGFCRVAASAGFGLGRSVAALRFTPEDGREQAVIDWLGGQMAPFLASQRGAVSAQLLRPEPPPPMTREQALRGADQAMPWVFLLHGYDPDTLDLLRKTYLGAQHLKEHGIKDVTVGRYTFHSTASAQEVRRTEKPRALSQAERNSGGPDLDQ</sequence>
<reference evidence="2" key="2">
    <citation type="submission" date="2020-09" db="EMBL/GenBank/DDBJ databases">
        <authorList>
            <person name="Sun Q."/>
            <person name="Zhou Y."/>
        </authorList>
    </citation>
    <scope>NUCLEOTIDE SEQUENCE</scope>
    <source>
        <strain evidence="2">CGMCC 1.16012</strain>
    </source>
</reference>
<dbReference type="Proteomes" id="UP000606730">
    <property type="component" value="Unassembled WGS sequence"/>
</dbReference>
<protein>
    <submittedName>
        <fullName evidence="2">Uncharacterized protein</fullName>
    </submittedName>
</protein>
<accession>A0A917AJT7</accession>